<sequence>MRCWKAAALVSLICSSLLSVWMCQEGLLLGHRLGPALAPLRRPPRTLDARIARLAQYRALLQGAPDAVELRELSPWVARPSGPRRRAGPRRRRARPGSRPCGLRELEVRTSKCPGQQGPHEPGFLDRTQTLIYGLRACWSPLLPPRLPGSSASAGLGVLAFQGRLNQRLSAAGQGSYKAGTGLVSPGQADRLQPQLWACSGLQNRMAHPGLSAPLPRNLEQLVCGAQAGFPEAIGFGDRPSRSSPQPERGGGRVATHW</sequence>
<gene>
    <name evidence="3" type="primary">Nrtn</name>
</gene>
<dbReference type="Proteomes" id="UP000002494">
    <property type="component" value="Chromosome 9"/>
</dbReference>
<feature type="compositionally biased region" description="Basic residues" evidence="1">
    <location>
        <begin position="82"/>
        <end position="96"/>
    </location>
</feature>
<feature type="chain" id="PRO_5045078762" evidence="2">
    <location>
        <begin position="24"/>
        <end position="258"/>
    </location>
</feature>
<evidence type="ECO:0000313" key="4">
    <source>
        <dbReference type="Proteomes" id="UP000002494"/>
    </source>
</evidence>
<protein>
    <submittedName>
        <fullName evidence="3">Neurturin</fullName>
    </submittedName>
</protein>
<evidence type="ECO:0000256" key="2">
    <source>
        <dbReference type="SAM" id="SignalP"/>
    </source>
</evidence>
<feature type="signal peptide" evidence="2">
    <location>
        <begin position="1"/>
        <end position="23"/>
    </location>
</feature>
<feature type="region of interest" description="Disordered" evidence="1">
    <location>
        <begin position="234"/>
        <end position="258"/>
    </location>
</feature>
<keyword evidence="4" id="KW-1185">Reference proteome</keyword>
<accession>A0ABK0LNE7</accession>
<feature type="region of interest" description="Disordered" evidence="1">
    <location>
        <begin position="79"/>
        <end position="101"/>
    </location>
</feature>
<dbReference type="RGD" id="621494">
    <property type="gene designation" value="Nrtn"/>
</dbReference>
<dbReference type="Ensembl" id="ENSRNOT00000124004.1">
    <property type="protein sequence ID" value="ENSRNOP00000102591.1"/>
    <property type="gene ID" value="ENSRNOG00000048651.3"/>
</dbReference>
<reference evidence="3" key="3">
    <citation type="submission" date="2025-09" db="UniProtKB">
        <authorList>
            <consortium name="Ensembl"/>
        </authorList>
    </citation>
    <scope>IDENTIFICATION</scope>
    <source>
        <strain evidence="3">Brown Norway</strain>
    </source>
</reference>
<reference evidence="3" key="2">
    <citation type="submission" date="2025-08" db="UniProtKB">
        <authorList>
            <consortium name="Ensembl"/>
        </authorList>
    </citation>
    <scope>IDENTIFICATION</scope>
    <source>
        <strain evidence="3">Brown Norway</strain>
    </source>
</reference>
<name>A0ABK0LNE7_RAT</name>
<reference evidence="3" key="1">
    <citation type="submission" date="2024-01" db="EMBL/GenBank/DDBJ databases">
        <title>GRCr8: a new rat reference genome assembly contstructed from accurate long reads and long range scaffolding.</title>
        <authorList>
            <person name="Doris P.A."/>
            <person name="Kalbfleisch T."/>
            <person name="Li K."/>
            <person name="Howe K."/>
            <person name="Wood J."/>
        </authorList>
    </citation>
    <scope>NUCLEOTIDE SEQUENCE [LARGE SCALE GENOMIC DNA]</scope>
    <source>
        <strain evidence="3">Brown Norway</strain>
    </source>
</reference>
<dbReference type="GeneTree" id="ENSGT00950000182993"/>
<proteinExistence type="predicted"/>
<organism evidence="3 4">
    <name type="scientific">Rattus norvegicus</name>
    <name type="common">Rat</name>
    <dbReference type="NCBI Taxonomy" id="10116"/>
    <lineage>
        <taxon>Eukaryota</taxon>
        <taxon>Metazoa</taxon>
        <taxon>Chordata</taxon>
        <taxon>Craniata</taxon>
        <taxon>Vertebrata</taxon>
        <taxon>Euteleostomi</taxon>
        <taxon>Mammalia</taxon>
        <taxon>Eutheria</taxon>
        <taxon>Euarchontoglires</taxon>
        <taxon>Glires</taxon>
        <taxon>Rodentia</taxon>
        <taxon>Myomorpha</taxon>
        <taxon>Muroidea</taxon>
        <taxon>Muridae</taxon>
        <taxon>Murinae</taxon>
        <taxon>Rattus</taxon>
    </lineage>
</organism>
<evidence type="ECO:0000313" key="3">
    <source>
        <dbReference type="Ensembl" id="ENSRNOP00000102591.1"/>
    </source>
</evidence>
<evidence type="ECO:0000256" key="1">
    <source>
        <dbReference type="SAM" id="MobiDB-lite"/>
    </source>
</evidence>
<keyword evidence="2" id="KW-0732">Signal</keyword>